<reference evidence="1 2" key="1">
    <citation type="submission" date="2020-10" db="EMBL/GenBank/DDBJ databases">
        <title>Bacillus sp. HD4P25, an endophyte from a halophyte.</title>
        <authorList>
            <person name="Sun J.-Q."/>
        </authorList>
    </citation>
    <scope>NUCLEOTIDE SEQUENCE [LARGE SCALE GENOMIC DNA]</scope>
    <source>
        <strain evidence="1 2">YIM 93174</strain>
    </source>
</reference>
<accession>A0ABR9QDA2</accession>
<protein>
    <submittedName>
        <fullName evidence="1">Uncharacterized protein</fullName>
    </submittedName>
</protein>
<sequence>MIYQERIAKLRNLILQKPDKMLSLYLNTDRRDQEQQDGKWKIALKTGFNRLEEYLKVSSEEELKRLHSIRQKVEKYIENLGRKRPRGIVIFASEDSGVWEVFELQVPVETRFYWEERPVLDQLTELHKQYPLTALILMQQNQVKILKTNFAHLEGSETIEVDLVFDDWRKNEGPSHVNSSMGGKAVKSANQVDHFEDRVKENQYRWIKSLGSKLDKKIADEKFEKVILVGDKEEGKMLDKNMNKQIDTIIQKNLFNENEHRVVEKLFDVNK</sequence>
<proteinExistence type="predicted"/>
<gene>
    <name evidence="1" type="ORF">IMZ08_00225</name>
</gene>
<comment type="caution">
    <text evidence="1">The sequence shown here is derived from an EMBL/GenBank/DDBJ whole genome shotgun (WGS) entry which is preliminary data.</text>
</comment>
<organism evidence="1 2">
    <name type="scientific">Litchfieldia luteola</name>
    <dbReference type="NCBI Taxonomy" id="682179"/>
    <lineage>
        <taxon>Bacteria</taxon>
        <taxon>Bacillati</taxon>
        <taxon>Bacillota</taxon>
        <taxon>Bacilli</taxon>
        <taxon>Bacillales</taxon>
        <taxon>Bacillaceae</taxon>
        <taxon>Litchfieldia</taxon>
    </lineage>
</organism>
<dbReference type="Pfam" id="PF18846">
    <property type="entry name" value="baeRF_family5"/>
    <property type="match status" value="1"/>
</dbReference>
<name>A0ABR9QDA2_9BACI</name>
<evidence type="ECO:0000313" key="2">
    <source>
        <dbReference type="Proteomes" id="UP001516662"/>
    </source>
</evidence>
<dbReference type="RefSeq" id="WP_193534002.1">
    <property type="nucleotide sequence ID" value="NZ_JADCLJ010000002.1"/>
</dbReference>
<dbReference type="Proteomes" id="UP001516662">
    <property type="component" value="Unassembled WGS sequence"/>
</dbReference>
<evidence type="ECO:0000313" key="1">
    <source>
        <dbReference type="EMBL" id="MBE4906480.1"/>
    </source>
</evidence>
<dbReference type="EMBL" id="JADCLJ010000002">
    <property type="protein sequence ID" value="MBE4906480.1"/>
    <property type="molecule type" value="Genomic_DNA"/>
</dbReference>
<dbReference type="InterPro" id="IPR040983">
    <property type="entry name" value="Bact_RF_family5"/>
</dbReference>
<keyword evidence="2" id="KW-1185">Reference proteome</keyword>